<feature type="compositionally biased region" description="Polar residues" evidence="4">
    <location>
        <begin position="4225"/>
        <end position="4235"/>
    </location>
</feature>
<proteinExistence type="predicted"/>
<evidence type="ECO:0000313" key="5">
    <source>
        <dbReference type="Proteomes" id="UP000694941"/>
    </source>
</evidence>
<dbReference type="SMART" id="SM00150">
    <property type="entry name" value="SPEC"/>
    <property type="match status" value="5"/>
</dbReference>
<feature type="coiled-coil region" evidence="3">
    <location>
        <begin position="3643"/>
        <end position="3684"/>
    </location>
</feature>
<dbReference type="InterPro" id="IPR002017">
    <property type="entry name" value="Spectrin_repeat"/>
</dbReference>
<evidence type="ECO:0000256" key="2">
    <source>
        <dbReference type="ARBA" id="ARBA00022737"/>
    </source>
</evidence>
<dbReference type="SUPFAM" id="SSF75399">
    <property type="entry name" value="Plakin repeat"/>
    <property type="match status" value="23"/>
</dbReference>
<evidence type="ECO:0000313" key="6">
    <source>
        <dbReference type="RefSeq" id="XP_013790774.2"/>
    </source>
</evidence>
<protein>
    <submittedName>
        <fullName evidence="6">Uncharacterized protein LOC106474629</fullName>
    </submittedName>
</protein>
<dbReference type="InterPro" id="IPR043197">
    <property type="entry name" value="Plakin"/>
</dbReference>
<dbReference type="GeneID" id="106474629"/>
<keyword evidence="5" id="KW-1185">Reference proteome</keyword>
<feature type="region of interest" description="Disordered" evidence="4">
    <location>
        <begin position="2151"/>
        <end position="2171"/>
    </location>
</feature>
<evidence type="ECO:0000256" key="1">
    <source>
        <dbReference type="ARBA" id="ARBA00022553"/>
    </source>
</evidence>
<evidence type="ECO:0000256" key="4">
    <source>
        <dbReference type="SAM" id="MobiDB-lite"/>
    </source>
</evidence>
<feature type="non-terminal residue" evidence="6">
    <location>
        <position position="4269"/>
    </location>
</feature>
<dbReference type="PANTHER" id="PTHR23169">
    <property type="entry name" value="ENVOPLAKIN"/>
    <property type="match status" value="1"/>
</dbReference>
<dbReference type="Pfam" id="PF00435">
    <property type="entry name" value="Spectrin"/>
    <property type="match status" value="1"/>
</dbReference>
<feature type="compositionally biased region" description="Polar residues" evidence="4">
    <location>
        <begin position="4246"/>
        <end position="4262"/>
    </location>
</feature>
<dbReference type="InterPro" id="IPR018159">
    <property type="entry name" value="Spectrin/alpha-actinin"/>
</dbReference>
<name>A0ABM1BXW8_LIMPO</name>
<accession>A0ABM1BXW8</accession>
<reference evidence="6" key="1">
    <citation type="submission" date="2025-08" db="UniProtKB">
        <authorList>
            <consortium name="RefSeq"/>
        </authorList>
    </citation>
    <scope>IDENTIFICATION</scope>
    <source>
        <tissue evidence="6">Muscle</tissue>
    </source>
</reference>
<dbReference type="Pfam" id="PF00681">
    <property type="entry name" value="Plectin"/>
    <property type="match status" value="1"/>
</dbReference>
<dbReference type="Proteomes" id="UP000694941">
    <property type="component" value="Unplaced"/>
</dbReference>
<dbReference type="SMART" id="SM00250">
    <property type="entry name" value="PLEC"/>
    <property type="match status" value="33"/>
</dbReference>
<dbReference type="InterPro" id="IPR001101">
    <property type="entry name" value="Plectin_repeat"/>
</dbReference>
<dbReference type="CDD" id="cd00176">
    <property type="entry name" value="SPEC"/>
    <property type="match status" value="1"/>
</dbReference>
<dbReference type="RefSeq" id="XP_013790774.2">
    <property type="nucleotide sequence ID" value="XM_013935320.2"/>
</dbReference>
<dbReference type="Gene3D" id="1.20.58.60">
    <property type="match status" value="6"/>
</dbReference>
<dbReference type="SUPFAM" id="SSF46966">
    <property type="entry name" value="Spectrin repeat"/>
    <property type="match status" value="5"/>
</dbReference>
<dbReference type="InterPro" id="IPR035915">
    <property type="entry name" value="Plakin_repeat_sf"/>
</dbReference>
<evidence type="ECO:0000256" key="3">
    <source>
        <dbReference type="SAM" id="Coils"/>
    </source>
</evidence>
<feature type="region of interest" description="Disordered" evidence="4">
    <location>
        <begin position="4216"/>
        <end position="4269"/>
    </location>
</feature>
<feature type="coiled-coil region" evidence="3">
    <location>
        <begin position="3582"/>
        <end position="3616"/>
    </location>
</feature>
<gene>
    <name evidence="6" type="primary">LOC106474629</name>
</gene>
<sequence>MPSDEETLQRIHNHLGDLQGEVKRGQPVLDQLNEDAVEVRRTTEQSRPKQIKHPDVKKMEDDIVKLTKRWDRACSQVVDRLKSCENAASMLKNYKKKIEKEEQPWIEEMTQKVNNLKSVKYTPPKQAEVKIQPALDLYNALAQRKPEIENANTLGGKYIREAKMYDICIRHYRENLVEIFPFLESTVNKKAKVLPGADTVSQELDSLNEQYTYLVDTVLSYLKNLQEYLSGHREYQYSFTFNEVMPITLRTYRTELIIDRVASPRTVEVDLYPYIVEGETAFHTGTVTQTVKYTVGSETPDYDTEMQKSSSTFTVKTSDTSPTIALKAKPLIPSEDSSWLSSVEPPSSSMTFSEIRSAKRLQKCDQSTNTEHIVLIKGITNTVTQEKLTISEAIEESILNVKTGQYLDLRAGRRINIEDAVVQGLVDSNFADRITEVCGIVDKKTGIELTVLEAIQKGLFDPKEGNFLDPKEGRPLTVDEAVTLGIVKENKVQLLVNKGIIKTSKLTIIQAVHKGLINDETGVYKVPGSSELLSIPEAFTRGFLVGEPAIRSEGGVTLKEALEKGMVHERSGQILDHVSGERFTLDEAADRGILHSDFKEIVDSSTGEFFTISESIQHGLINPQVGCYISSITHKQETFHQALQQGLVRQPLVLKDLLRQGLLSDDGKVTNPVTGHKLSLLKAMSFGVLETTKQTIVNPNTQELVTIPEALEKGILTPHGLFKNTKTKETISLSEAEDQGFIVSVCFKKVFDVEGITDSSEEGNISFTKAVSSGLIDLSCGKFVDMSTGKRINFEEAEQRKLIQPQLYEMLRDKVGIVDERGRELTLLDAIFKSCLDYKTGLVREPRTKKPLPLYEAVYKGFITQEGAAVLKGLLNIKVNVVDTKKFTHSVTVSRQCREKMIYQSEDCQEFGNFIYKQDMRIPVSETQSYEPRTSPPDEHMEVNGLQSQRFFDSSYHEEEEKKILNIKHYRQKIITQEEKVQMTDISETYKNISKETTENQNPERPASFVPTITELKSFQLKLETEASQKNRENTEIMLERYKKNIVPSTSGKPPVTYHSNGMNAYDDEKLTNSFHTMSCTRTVQVPPGGWFLEDAIHQNLFDAELGHFQIPGTTKKVSFKETITLGLVNPRSASVYDPSSKTWLFLSSSLDRELLDANGNFINVRRKEYLPMKEAIQRNLIMFEKPMDIEYKTTKVIYISQAEGQPDQIEILTEPCPQPAVPVESKPKLVFSEIKSTPIVSTEDKSVSTFSQGCVKVAPGLFYELGTGDVLEQHSGKKMKLMEAVNMGTVDGRQFQVFNSIRGEKFNLIEAIDAGLVDRQSGDYIHPTLRKRIPLKEAVMEGLLYFFPGDENLFSQTLLTSASEQSQVHNLTKPLTSSEQVKINDLIRTTNISDFTQFRVTDALTGQDLALEEVTARGLTEPTASEQYTESFKHQTYVQASEENLIINKSHTVNIREPKTGREMTLEEALEEGLINADMISKIHHGWQLQGYEVSTAISVTVVDPISGAPLSLETAIARGLIGSDTIEKIKRREDIEVISTKHKDVIDGKKMPLNDQSSEGEHQPHPCIETFPTRYLGNESIRIPSPDPKSRISEPRFEVTFGRARSIESPQKKALVPHKVRRRPVVPKDAAKKGLLDDKTAKILDSAKVLTGPNGHQMSLKEAIRLNLIDGNSGAIPDPYRGEKLTIKEALEKGLLDPASGTLLMPVGRSLTLPEAVFQGLVQPVMQRIIHPEIGEILPLYEAIGCEIINPVSQVVHPVSHQHITLEEAVSKGIIDHITAEVHMPIGKISLVEAVQKHNVFDQPSIVQEEFLPPLGFTFPVALEHRFIDTITAEFIHPVTANRIPLEEAMFCGLIMVVPVPPLPHSVNIIEALQKRMINPDHCSIKHPTTGQEIAVREAVDNGLLQITPMTGQAEVKSSVSQITTWQSSKSFLPDGFILDPSYIMVGPDEVKYTRTGQVMTVTDAQNRGIMRKITEGGTHALPMTITEALKCGTVDLQEGTFTFGTGRDPIPIYHAITRGLVVEDDKPIEGVKKYTVMQACKYLYDTRIEMFKEPEMGRYTSFTRLVKLGVIDLDHFLYDTHTRELMTVEEALHQGKLDGKTGKFIDSVNNKKIYVTEATKLGLLLCIDRSCLENQAEYVKVKKMPPSVEAKPCADLSPEADDKKPKEKASFGVHFQEDSLRSTNHDVKPISNERICLQEALANGIINRERTHITIPSIGQRLKLQYALQNNLVSENSIIELRSRTEAVLIEQSTQLLVDDPLSMAFAVKHGFYDQEEGVFLNPETGSYQPFSDFVSLGVLDAHRIKVKDLRSCEYVSLSEALYTVIIDRNTGQMVDPKTGERVPFFDAVKRGWIIYLQDTDRDHKVNKPMTFKYAIENGLFDGNKGLVKCTASSEPIPLGKALISGELDSSSVSVYNPKMEDIMTVKEAEKADILDLATNIYINPITSQEISLATAYKRGLILVSQRPMSLEAVIKKGLYNPTSGSVKDPVTNQQMDLDQAIKKGLIDAFITEVKDTKNDNLLSLDEALEMRIVMSKSGKMKDTARNSTLSLDVALRKGLIVTNRIQMSLVDAVNQGLYIADTGRFSDPATGNEVTLSEAVSIGFIDVESVRVKDIQSDSLVSLKEAMATGLVDKEAGILTFPNPMSLDIALLKGFFVTTRFPWALQEALEHRMYDPETGLMIDPGSEEKITLEEAIRRGWVDREALTLKDPRSSDILSLSEAIRVGIIDPVSGMVTDPTVGSEMHLFDALDRGLIIPAKRRFSLPEAIYKGFYDPKTGRFVSPDSQEKLSTDRALRGGFIDSASTLVRDEMLGQIFPFHQAVENGIIDIKEGKVKVNKIGKKINFQAAFDQGLLIEIRRPLTLWEAIQKGVYNEVNSKFLDPASGQWLTLKEAIACQLIDPDSVHVKDTRTGFLKKLTLINAIEAGLVNGESGKIVQPDGQEVSLVIAFKLGLIIESKMALSIQKAIHQGFYSEETGKFTDPNTGKKITLHEAIRRFVINAYLPCYWDKSNYKLLNLIETVRAGVIDRRAGTFRNPSFNLDMPLNLALEKGLIVDIEQPFGLYDALSMGLYEVQSSKFVHPTNGRHLSLEEALKEEVINPHISIVKNKRTGKYLKLIEAINTKIINPCRSCYLIPGTTQEYNLYEALEEGWIVSANKPLTLEEAVKMKLFHMESGKFTDPLIGDQLDLAQAIEHGLIDGQTTSVRDSNTGKLKSIRSAMEEGVVSVQDGTVKDPTCGRMIPLPLGFDRGILVTTEKPITFQQAVRRGSIDFLKGTFKDPRTKIECTLEEAVRHELIDPESAVVKDPNTGFFKTVKAAIREELIDIKKRAMFDHNTGKAKTLTIIFDQGTVIFLREPMTFDKAVDSGSLNMVTGLFKDPESKEILIFHEAIRLGLVDPDSAVVKDTKKKRVLKLSNAFIEGVLDPDKSTVLNTATGQFLTIGAAYESSLIITPSRALSLIESLEYGIYDPDNGLFEEPFSGKLINLKEAIESGLIDTTVTVIRDPSTGRILTIQQAIQEGLLDPKTGYIIDPGTGRTVNLLDALKNGWLIPAEARMAVEEKYRLCDDSLSKLLTWIADVEMQLAELGLVRENVDELQQQLDSAKVIKDHLDDQQRPVTTCLDQVRQVVQQGADVLSKDEIHQIQKDSDNLKKRYDRTNTECERIVRKLTSAQDELRKFSSEHQTFRDWLHRAQQTLVEKEKDMGDLHRLKDSSDSYRVFANDVLAHQADLRFITMAAQKFMDESKEYTKVLNDFRTNLPHRLSYLEPRDSMVKTDVAKVTSAYQDLLSQVTRLSDQLFGLGEKQRHYADCVEKATMWLTDVQKTAKKLIEEPVAAEPRIVQDQLDRVKALSLDVVSQSRLITSVKQAGKSLLDSLEETDVSQAEKESVKNRVKKLEDDYNKLNSSLNEKSNELQTVLVHSQDIQDGIDRLLKWLDEAEGKQRSQSKSVSLVRERLEEQVQEHRIFQSDINSQRPTIDAVNNSAKDLLNSSNPRLTKKVESKLRDVNTRFEKLCDRAHKRKELLDEISALLSSFEKLASHVEESFDHMLESVEGYDNQQLSAHEYATHIEDVLNQRNSKKDDFEQVVATGKSLVSKRDVTDTTTVKEKIRSLELLWKELYDALLERQKAGKVRAEQLSAYETLRQKVFSWLTTMETKVENLGPVAVEKEMLRKQAMEIKPLVKEHSDYAITIDKVNDLGNSYDAILRGEPARRLSGSPIKRSSIGSPTSTFRKASSKLRRTSEGHSPSPSRQLLYQSPNIDRSREME</sequence>
<keyword evidence="1" id="KW-0597">Phosphoprotein</keyword>
<feature type="coiled-coil region" evidence="3">
    <location>
        <begin position="3881"/>
        <end position="3915"/>
    </location>
</feature>
<keyword evidence="2" id="KW-0677">Repeat</keyword>
<dbReference type="PANTHER" id="PTHR23169:SF23">
    <property type="entry name" value="SHORT STOP, ISOFORM H"/>
    <property type="match status" value="1"/>
</dbReference>
<organism evidence="5 6">
    <name type="scientific">Limulus polyphemus</name>
    <name type="common">Atlantic horseshoe crab</name>
    <dbReference type="NCBI Taxonomy" id="6850"/>
    <lineage>
        <taxon>Eukaryota</taxon>
        <taxon>Metazoa</taxon>
        <taxon>Ecdysozoa</taxon>
        <taxon>Arthropoda</taxon>
        <taxon>Chelicerata</taxon>
        <taxon>Merostomata</taxon>
        <taxon>Xiphosura</taxon>
        <taxon>Limulidae</taxon>
        <taxon>Limulus</taxon>
    </lineage>
</organism>
<dbReference type="Gene3D" id="3.90.1290.10">
    <property type="entry name" value="Plakin repeat"/>
    <property type="match status" value="15"/>
</dbReference>
<keyword evidence="3" id="KW-0175">Coiled coil</keyword>
<dbReference type="Gene3D" id="3.30.160.780">
    <property type="match status" value="1"/>
</dbReference>